<evidence type="ECO:0000313" key="2">
    <source>
        <dbReference type="Proteomes" id="UP000276834"/>
    </source>
</evidence>
<dbReference type="Proteomes" id="UP000276834">
    <property type="component" value="Unassembled WGS sequence"/>
</dbReference>
<organism evidence="1 2">
    <name type="scientific">Chloebia gouldiae</name>
    <name type="common">Gouldian finch</name>
    <name type="synonym">Erythrura gouldiae</name>
    <dbReference type="NCBI Taxonomy" id="44316"/>
    <lineage>
        <taxon>Eukaryota</taxon>
        <taxon>Metazoa</taxon>
        <taxon>Chordata</taxon>
        <taxon>Craniata</taxon>
        <taxon>Vertebrata</taxon>
        <taxon>Euteleostomi</taxon>
        <taxon>Archelosauria</taxon>
        <taxon>Archosauria</taxon>
        <taxon>Dinosauria</taxon>
        <taxon>Saurischia</taxon>
        <taxon>Theropoda</taxon>
        <taxon>Coelurosauria</taxon>
        <taxon>Aves</taxon>
        <taxon>Neognathae</taxon>
        <taxon>Neoaves</taxon>
        <taxon>Telluraves</taxon>
        <taxon>Australaves</taxon>
        <taxon>Passeriformes</taxon>
        <taxon>Passeroidea</taxon>
        <taxon>Passeridae</taxon>
        <taxon>Chloebia</taxon>
    </lineage>
</organism>
<accession>A0A3L8SW24</accession>
<comment type="caution">
    <text evidence="1">The sequence shown here is derived from an EMBL/GenBank/DDBJ whole genome shotgun (WGS) entry which is preliminary data.</text>
</comment>
<dbReference type="OrthoDB" id="10288588at2759"/>
<dbReference type="AlphaFoldDB" id="A0A3L8SW24"/>
<keyword evidence="2" id="KW-1185">Reference proteome</keyword>
<evidence type="ECO:0000313" key="1">
    <source>
        <dbReference type="EMBL" id="RLW09244.1"/>
    </source>
</evidence>
<proteinExistence type="predicted"/>
<reference evidence="1 2" key="1">
    <citation type="journal article" date="2018" name="Proc. R. Soc. B">
        <title>A non-coding region near Follistatin controls head colour polymorphism in the Gouldian finch.</title>
        <authorList>
            <person name="Toomey M.B."/>
            <person name="Marques C.I."/>
            <person name="Andrade P."/>
            <person name="Araujo P.M."/>
            <person name="Sabatino S."/>
            <person name="Gazda M.A."/>
            <person name="Afonso S."/>
            <person name="Lopes R.J."/>
            <person name="Corbo J.C."/>
            <person name="Carneiro M."/>
        </authorList>
    </citation>
    <scope>NUCLEOTIDE SEQUENCE [LARGE SCALE GENOMIC DNA]</scope>
    <source>
        <strain evidence="1">Red01</strain>
        <tissue evidence="1">Muscle</tissue>
    </source>
</reference>
<name>A0A3L8SW24_CHLGU</name>
<sequence length="80" mass="8891">MSQQYALQEAKGDAVCFVPGSPLFSVLMEPASFCYPRLTFLRSPYGQFGASAGSSQDLAPWPQRLVPQRWSRPVDGFCLF</sequence>
<protein>
    <submittedName>
        <fullName evidence="1">Uncharacterized protein</fullName>
    </submittedName>
</protein>
<gene>
    <name evidence="1" type="ORF">DV515_00003068</name>
</gene>
<dbReference type="EMBL" id="QUSF01000005">
    <property type="protein sequence ID" value="RLW09244.1"/>
    <property type="molecule type" value="Genomic_DNA"/>
</dbReference>